<organism evidence="13 14">
    <name type="scientific">Montanilutibacter psychrotolerans</name>
    <dbReference type="NCBI Taxonomy" id="1327343"/>
    <lineage>
        <taxon>Bacteria</taxon>
        <taxon>Pseudomonadati</taxon>
        <taxon>Pseudomonadota</taxon>
        <taxon>Gammaproteobacteria</taxon>
        <taxon>Lysobacterales</taxon>
        <taxon>Lysobacteraceae</taxon>
        <taxon>Montanilutibacter</taxon>
    </lineage>
</organism>
<reference evidence="13 14" key="1">
    <citation type="submission" date="2018-11" db="EMBL/GenBank/DDBJ databases">
        <title>Lysobacter cryohumiis sp. nov., isolated from soil in the Tianshan Mountains, Xinjiang, China.</title>
        <authorList>
            <person name="Luo Y."/>
            <person name="Sheng H."/>
        </authorList>
    </citation>
    <scope>NUCLEOTIDE SEQUENCE [LARGE SCALE GENOMIC DNA]</scope>
    <source>
        <strain evidence="13 14">ZS60</strain>
    </source>
</reference>
<dbReference type="Proteomes" id="UP000267049">
    <property type="component" value="Unassembled WGS sequence"/>
</dbReference>
<feature type="compositionally biased region" description="Pro residues" evidence="10">
    <location>
        <begin position="117"/>
        <end position="136"/>
    </location>
</feature>
<keyword evidence="14" id="KW-1185">Reference proteome</keyword>
<evidence type="ECO:0000259" key="12">
    <source>
        <dbReference type="PROSITE" id="PS52015"/>
    </source>
</evidence>
<dbReference type="GO" id="GO:0098797">
    <property type="term" value="C:plasma membrane protein complex"/>
    <property type="evidence" value="ECO:0007669"/>
    <property type="project" value="TreeGrafter"/>
</dbReference>
<accession>A0A3M8SR31</accession>
<evidence type="ECO:0000256" key="11">
    <source>
        <dbReference type="SAM" id="Phobius"/>
    </source>
</evidence>
<dbReference type="PANTHER" id="PTHR33446:SF2">
    <property type="entry name" value="PROTEIN TONB"/>
    <property type="match status" value="1"/>
</dbReference>
<dbReference type="AlphaFoldDB" id="A0A3M8SR31"/>
<dbReference type="InterPro" id="IPR006260">
    <property type="entry name" value="TonB/TolA_C"/>
</dbReference>
<keyword evidence="7" id="KW-0653">Protein transport</keyword>
<evidence type="ECO:0000256" key="10">
    <source>
        <dbReference type="SAM" id="MobiDB-lite"/>
    </source>
</evidence>
<name>A0A3M8SR31_9GAMM</name>
<sequence>MSEPTLPPSPSTPSPSPSKPPRRPFDFKAWKPSRAALLWTALAFVAGLLLFLMVWLGGRDTQKDFYRAGPDAAGTAGPDYAPLPAPLPAGADNASGLGTPPAPTREDGERPTLVETTPPPPPAAPVPPSAPPPPPSAVTSSAPEPLPGHTPSPQYPRQALRRGESGTVIVLAQIGPDGVPTAVSVDQTSGSRALDRAALDAVRRWRFRPAMKNGQPTVDSVRVPIVFSP</sequence>
<evidence type="ECO:0000256" key="5">
    <source>
        <dbReference type="ARBA" id="ARBA00022519"/>
    </source>
</evidence>
<feature type="transmembrane region" description="Helical" evidence="11">
    <location>
        <begin position="36"/>
        <end position="57"/>
    </location>
</feature>
<evidence type="ECO:0000256" key="8">
    <source>
        <dbReference type="ARBA" id="ARBA00022989"/>
    </source>
</evidence>
<dbReference type="Pfam" id="PF03544">
    <property type="entry name" value="TonB_C"/>
    <property type="match status" value="1"/>
</dbReference>
<evidence type="ECO:0000313" key="13">
    <source>
        <dbReference type="EMBL" id="RNF83223.1"/>
    </source>
</evidence>
<keyword evidence="4" id="KW-1003">Cell membrane</keyword>
<keyword evidence="9 11" id="KW-0472">Membrane</keyword>
<dbReference type="InterPro" id="IPR051045">
    <property type="entry name" value="TonB-dependent_transducer"/>
</dbReference>
<dbReference type="InterPro" id="IPR037682">
    <property type="entry name" value="TonB_C"/>
</dbReference>
<comment type="caution">
    <text evidence="13">The sequence shown here is derived from an EMBL/GenBank/DDBJ whole genome shotgun (WGS) entry which is preliminary data.</text>
</comment>
<dbReference type="GO" id="GO:0055085">
    <property type="term" value="P:transmembrane transport"/>
    <property type="evidence" value="ECO:0007669"/>
    <property type="project" value="InterPro"/>
</dbReference>
<evidence type="ECO:0000256" key="1">
    <source>
        <dbReference type="ARBA" id="ARBA00004383"/>
    </source>
</evidence>
<evidence type="ECO:0000256" key="6">
    <source>
        <dbReference type="ARBA" id="ARBA00022692"/>
    </source>
</evidence>
<evidence type="ECO:0000256" key="7">
    <source>
        <dbReference type="ARBA" id="ARBA00022927"/>
    </source>
</evidence>
<dbReference type="PROSITE" id="PS52015">
    <property type="entry name" value="TONB_CTD"/>
    <property type="match status" value="1"/>
</dbReference>
<evidence type="ECO:0000313" key="14">
    <source>
        <dbReference type="Proteomes" id="UP000267049"/>
    </source>
</evidence>
<gene>
    <name evidence="13" type="ORF">EER27_12035</name>
</gene>
<protein>
    <submittedName>
        <fullName evidence="13">Energy transducer TonB</fullName>
    </submittedName>
</protein>
<dbReference type="OrthoDB" id="9792439at2"/>
<dbReference type="SUPFAM" id="SSF74653">
    <property type="entry name" value="TolA/TonB C-terminal domain"/>
    <property type="match status" value="1"/>
</dbReference>
<evidence type="ECO:0000256" key="3">
    <source>
        <dbReference type="ARBA" id="ARBA00022448"/>
    </source>
</evidence>
<dbReference type="EMBL" id="RIBS01000005">
    <property type="protein sequence ID" value="RNF83223.1"/>
    <property type="molecule type" value="Genomic_DNA"/>
</dbReference>
<dbReference type="Gene3D" id="3.30.1150.10">
    <property type="match status" value="1"/>
</dbReference>
<keyword evidence="5" id="KW-0997">Cell inner membrane</keyword>
<feature type="domain" description="TonB C-terminal" evidence="12">
    <location>
        <begin position="140"/>
        <end position="229"/>
    </location>
</feature>
<dbReference type="GO" id="GO:0015031">
    <property type="term" value="P:protein transport"/>
    <property type="evidence" value="ECO:0007669"/>
    <property type="project" value="UniProtKB-KW"/>
</dbReference>
<dbReference type="GO" id="GO:0031992">
    <property type="term" value="F:energy transducer activity"/>
    <property type="evidence" value="ECO:0007669"/>
    <property type="project" value="TreeGrafter"/>
</dbReference>
<evidence type="ECO:0000256" key="9">
    <source>
        <dbReference type="ARBA" id="ARBA00023136"/>
    </source>
</evidence>
<comment type="similarity">
    <text evidence="2">Belongs to the TonB family.</text>
</comment>
<feature type="region of interest" description="Disordered" evidence="10">
    <location>
        <begin position="1"/>
        <end position="25"/>
    </location>
</feature>
<keyword evidence="3" id="KW-0813">Transport</keyword>
<evidence type="ECO:0000256" key="2">
    <source>
        <dbReference type="ARBA" id="ARBA00006555"/>
    </source>
</evidence>
<proteinExistence type="inferred from homology"/>
<feature type="compositionally biased region" description="Pro residues" evidence="10">
    <location>
        <begin position="144"/>
        <end position="154"/>
    </location>
</feature>
<evidence type="ECO:0000256" key="4">
    <source>
        <dbReference type="ARBA" id="ARBA00022475"/>
    </source>
</evidence>
<dbReference type="NCBIfam" id="TIGR01352">
    <property type="entry name" value="tonB_Cterm"/>
    <property type="match status" value="1"/>
</dbReference>
<keyword evidence="6 11" id="KW-0812">Transmembrane</keyword>
<dbReference type="PANTHER" id="PTHR33446">
    <property type="entry name" value="PROTEIN TONB-RELATED"/>
    <property type="match status" value="1"/>
</dbReference>
<feature type="region of interest" description="Disordered" evidence="10">
    <location>
        <begin position="77"/>
        <end position="160"/>
    </location>
</feature>
<comment type="subcellular location">
    <subcellularLocation>
        <location evidence="1">Cell inner membrane</location>
        <topology evidence="1">Single-pass membrane protein</topology>
        <orientation evidence="1">Periplasmic side</orientation>
    </subcellularLocation>
</comment>
<keyword evidence="8 11" id="KW-1133">Transmembrane helix</keyword>
<feature type="compositionally biased region" description="Pro residues" evidence="10">
    <location>
        <begin position="1"/>
        <end position="19"/>
    </location>
</feature>
<dbReference type="RefSeq" id="WP_123088354.1">
    <property type="nucleotide sequence ID" value="NZ_RIBS01000005.1"/>
</dbReference>